<dbReference type="GeneID" id="300198913"/>
<dbReference type="RefSeq" id="YP_013605328.1">
    <property type="nucleotide sequence ID" value="NC_133304.1"/>
</dbReference>
<sequence length="217" mass="24558">MAGSAKLNEEYELNYSANTVFNCLIESLPRTKIVRAHPVIEEINQNDMEIKCITPGYKTQITVVAISENKSIIKFFLKPLSIGQIIDLWNRNKKNVKAIMDQLLNDINNYDGSSDVSSKEFADDNSAVEKEVISNESKQNNVNKNSSLIDKLFYWSNEDGTVRLAKTKIISISFFILLVIWDQIASTSDILTSMIIALIFSIPVFIVGFLIHYLISR</sequence>
<feature type="transmembrane region" description="Helical" evidence="1">
    <location>
        <begin position="167"/>
        <end position="184"/>
    </location>
</feature>
<evidence type="ECO:0000313" key="3">
    <source>
        <dbReference type="Proteomes" id="UP001302343"/>
    </source>
</evidence>
<dbReference type="EMBL" id="BK063679">
    <property type="protein sequence ID" value="DBA35548.1"/>
    <property type="molecule type" value="Genomic_DNA"/>
</dbReference>
<evidence type="ECO:0000313" key="2">
    <source>
        <dbReference type="EMBL" id="DBA35548.1"/>
    </source>
</evidence>
<feature type="transmembrane region" description="Helical" evidence="1">
    <location>
        <begin position="190"/>
        <end position="215"/>
    </location>
</feature>
<protein>
    <submittedName>
        <fullName evidence="2">Uncharacterized protein</fullName>
    </submittedName>
</protein>
<keyword evidence="1" id="KW-0472">Membrane</keyword>
<keyword evidence="1" id="KW-0812">Transmembrane</keyword>
<keyword evidence="3" id="KW-1185">Reference proteome</keyword>
<evidence type="ECO:0000256" key="1">
    <source>
        <dbReference type="SAM" id="Phobius"/>
    </source>
</evidence>
<proteinExistence type="predicted"/>
<reference evidence="2 3" key="1">
    <citation type="journal article" date="2023" name="Nat. Microbiol.">
        <title>A compendium of viruses from methanogenic archaea reveals their diversity and adaptations to the gut environment.</title>
        <authorList>
            <person name="Medvedeva S."/>
            <person name="Borrel G."/>
            <person name="Krupovic M."/>
            <person name="Gribaldo S."/>
        </authorList>
    </citation>
    <scope>NUCLEOTIDE SEQUENCE [LARGE SCALE GENOMIC DNA]</scope>
</reference>
<keyword evidence="1" id="KW-1133">Transmembrane helix</keyword>
<organism evidence="2 3">
    <name type="scientific">Caudoviricetes sp. vir323</name>
    <dbReference type="NCBI Taxonomy" id="3068356"/>
    <lineage>
        <taxon>Viruses</taxon>
        <taxon>Duplodnaviria</taxon>
        <taxon>Heunggongvirae</taxon>
        <taxon>Uroviricota</taxon>
        <taxon>Caudoviricetes</taxon>
    </lineage>
</organism>
<gene>
    <name evidence="2" type="ORF">vir323_00036</name>
</gene>
<accession>A0AA86XMJ4</accession>
<dbReference type="Proteomes" id="UP001302343">
    <property type="component" value="Segment"/>
</dbReference>
<name>A0AA86XMJ4_9CAUD</name>